<evidence type="ECO:0000256" key="2">
    <source>
        <dbReference type="SAM" id="MobiDB-lite"/>
    </source>
</evidence>
<organism evidence="3 4">
    <name type="scientific">Eumeta variegata</name>
    <name type="common">Bagworm moth</name>
    <name type="synonym">Eumeta japonica</name>
    <dbReference type="NCBI Taxonomy" id="151549"/>
    <lineage>
        <taxon>Eukaryota</taxon>
        <taxon>Metazoa</taxon>
        <taxon>Ecdysozoa</taxon>
        <taxon>Arthropoda</taxon>
        <taxon>Hexapoda</taxon>
        <taxon>Insecta</taxon>
        <taxon>Pterygota</taxon>
        <taxon>Neoptera</taxon>
        <taxon>Endopterygota</taxon>
        <taxon>Lepidoptera</taxon>
        <taxon>Glossata</taxon>
        <taxon>Ditrysia</taxon>
        <taxon>Tineoidea</taxon>
        <taxon>Psychidae</taxon>
        <taxon>Oiketicinae</taxon>
        <taxon>Eumeta</taxon>
    </lineage>
</organism>
<keyword evidence="1" id="KW-0175">Coiled coil</keyword>
<dbReference type="AlphaFoldDB" id="A0A4C1W610"/>
<protein>
    <submittedName>
        <fullName evidence="3">Uncharacterized protein</fullName>
    </submittedName>
</protein>
<gene>
    <name evidence="3" type="ORF">EVAR_10774_1</name>
</gene>
<evidence type="ECO:0000313" key="4">
    <source>
        <dbReference type="Proteomes" id="UP000299102"/>
    </source>
</evidence>
<sequence length="115" mass="12779">MTREGLSGFECFQQRITEDKKAELEDSRQRALKENSESNGRIRAFLKALGRATKSLPGAKYPQVASTSQAKRKNPTVPIGPKIAPTRAQKQEVDPPAAVPVRRLRDTRRTCSQSS</sequence>
<evidence type="ECO:0000256" key="1">
    <source>
        <dbReference type="SAM" id="Coils"/>
    </source>
</evidence>
<feature type="coiled-coil region" evidence="1">
    <location>
        <begin position="14"/>
        <end position="41"/>
    </location>
</feature>
<reference evidence="3 4" key="1">
    <citation type="journal article" date="2019" name="Commun. Biol.">
        <title>The bagworm genome reveals a unique fibroin gene that provides high tensile strength.</title>
        <authorList>
            <person name="Kono N."/>
            <person name="Nakamura H."/>
            <person name="Ohtoshi R."/>
            <person name="Tomita M."/>
            <person name="Numata K."/>
            <person name="Arakawa K."/>
        </authorList>
    </citation>
    <scope>NUCLEOTIDE SEQUENCE [LARGE SCALE GENOMIC DNA]</scope>
</reference>
<keyword evidence="4" id="KW-1185">Reference proteome</keyword>
<evidence type="ECO:0000313" key="3">
    <source>
        <dbReference type="EMBL" id="GBP46806.1"/>
    </source>
</evidence>
<proteinExistence type="predicted"/>
<feature type="region of interest" description="Disordered" evidence="2">
    <location>
        <begin position="59"/>
        <end position="115"/>
    </location>
</feature>
<dbReference type="OrthoDB" id="7420194at2759"/>
<name>A0A4C1W610_EUMVA</name>
<accession>A0A4C1W610</accession>
<dbReference type="Proteomes" id="UP000299102">
    <property type="component" value="Unassembled WGS sequence"/>
</dbReference>
<comment type="caution">
    <text evidence="3">The sequence shown here is derived from an EMBL/GenBank/DDBJ whole genome shotgun (WGS) entry which is preliminary data.</text>
</comment>
<dbReference type="EMBL" id="BGZK01000489">
    <property type="protein sequence ID" value="GBP46806.1"/>
    <property type="molecule type" value="Genomic_DNA"/>
</dbReference>